<proteinExistence type="predicted"/>
<dbReference type="Proteomes" id="UP001500274">
    <property type="component" value="Unassembled WGS sequence"/>
</dbReference>
<dbReference type="InterPro" id="IPR029058">
    <property type="entry name" value="AB_hydrolase_fold"/>
</dbReference>
<dbReference type="Pfam" id="PF02230">
    <property type="entry name" value="Abhydrolase_2"/>
    <property type="match status" value="1"/>
</dbReference>
<dbReference type="PANTHER" id="PTHR43037:SF1">
    <property type="entry name" value="BLL1128 PROTEIN"/>
    <property type="match status" value="1"/>
</dbReference>
<organism evidence="3 4">
    <name type="scientific">Microbacterium binotii</name>
    <dbReference type="NCBI Taxonomy" id="462710"/>
    <lineage>
        <taxon>Bacteria</taxon>
        <taxon>Bacillati</taxon>
        <taxon>Actinomycetota</taxon>
        <taxon>Actinomycetes</taxon>
        <taxon>Micrococcales</taxon>
        <taxon>Microbacteriaceae</taxon>
        <taxon>Microbacterium</taxon>
    </lineage>
</organism>
<reference evidence="3 4" key="1">
    <citation type="journal article" date="2019" name="Int. J. Syst. Evol. Microbiol.">
        <title>The Global Catalogue of Microorganisms (GCM) 10K type strain sequencing project: providing services to taxonomists for standard genome sequencing and annotation.</title>
        <authorList>
            <consortium name="The Broad Institute Genomics Platform"/>
            <consortium name="The Broad Institute Genome Sequencing Center for Infectious Disease"/>
            <person name="Wu L."/>
            <person name="Ma J."/>
        </authorList>
    </citation>
    <scope>NUCLEOTIDE SEQUENCE [LARGE SCALE GENOMIC DNA]</scope>
    <source>
        <strain evidence="3 4">JCM 16365</strain>
    </source>
</reference>
<dbReference type="RefSeq" id="WP_344227284.1">
    <property type="nucleotide sequence ID" value="NZ_BAAARI010000005.1"/>
</dbReference>
<evidence type="ECO:0000313" key="4">
    <source>
        <dbReference type="Proteomes" id="UP001500274"/>
    </source>
</evidence>
<evidence type="ECO:0000313" key="3">
    <source>
        <dbReference type="EMBL" id="GAA2572252.1"/>
    </source>
</evidence>
<evidence type="ECO:0000256" key="1">
    <source>
        <dbReference type="ARBA" id="ARBA00022729"/>
    </source>
</evidence>
<accession>A0ABN3P9P6</accession>
<gene>
    <name evidence="3" type="ORF">GCM10009862_08920</name>
</gene>
<dbReference type="SUPFAM" id="SSF53474">
    <property type="entry name" value="alpha/beta-Hydrolases"/>
    <property type="match status" value="1"/>
</dbReference>
<dbReference type="PANTHER" id="PTHR43037">
    <property type="entry name" value="UNNAMED PRODUCT-RELATED"/>
    <property type="match status" value="1"/>
</dbReference>
<dbReference type="InterPro" id="IPR033124">
    <property type="entry name" value="Ser_caboxypep_his_AS"/>
</dbReference>
<dbReference type="InterPro" id="IPR003140">
    <property type="entry name" value="PLipase/COase/thioEstase"/>
</dbReference>
<name>A0ABN3P9P6_9MICO</name>
<sequence length="284" mass="30113">MAEHIEVDGRKRTFTLVGERSAGQALILVFHGSRQSGEIHRAFTGGAYDALVGKGALVAYLDGYRGNWNDARRESRFPARLAGIDDVAFTRAVIARLGDTHGIDAERVYAIGYSNGGQMDMRLLHGDASPLAGGAIVAATLPEPDSFLLPQVVPAPHPVPVLLVHGTADPVVPYAGGRMRRWAQLVFRVGGFSLPAPETAAYFARRNGITAPPTTRANTAPHPDGTRVERTDWREASHPPVTFVTVHGGGHTVPGPQPGPRLIGRTATNISLADLAAETFGLGG</sequence>
<dbReference type="InterPro" id="IPR050955">
    <property type="entry name" value="Plant_Biomass_Hydrol_Est"/>
</dbReference>
<feature type="domain" description="Phospholipase/carboxylesterase/thioesterase" evidence="2">
    <location>
        <begin position="100"/>
        <end position="178"/>
    </location>
</feature>
<dbReference type="Gene3D" id="3.40.50.1820">
    <property type="entry name" value="alpha/beta hydrolase"/>
    <property type="match status" value="1"/>
</dbReference>
<dbReference type="EMBL" id="BAAARI010000005">
    <property type="protein sequence ID" value="GAA2572252.1"/>
    <property type="molecule type" value="Genomic_DNA"/>
</dbReference>
<dbReference type="PROSITE" id="PS00560">
    <property type="entry name" value="CARBOXYPEPT_SER_HIS"/>
    <property type="match status" value="1"/>
</dbReference>
<comment type="caution">
    <text evidence="3">The sequence shown here is derived from an EMBL/GenBank/DDBJ whole genome shotgun (WGS) entry which is preliminary data.</text>
</comment>
<keyword evidence="1" id="KW-0732">Signal</keyword>
<evidence type="ECO:0000259" key="2">
    <source>
        <dbReference type="Pfam" id="PF02230"/>
    </source>
</evidence>
<keyword evidence="4" id="KW-1185">Reference proteome</keyword>
<protein>
    <recommendedName>
        <fullName evidence="2">Phospholipase/carboxylesterase/thioesterase domain-containing protein</fullName>
    </recommendedName>
</protein>